<evidence type="ECO:0000313" key="2">
    <source>
        <dbReference type="EMBL" id="NFV78940.1"/>
    </source>
</evidence>
<feature type="signal peptide" evidence="1">
    <location>
        <begin position="1"/>
        <end position="22"/>
    </location>
</feature>
<dbReference type="Proteomes" id="UP000480684">
    <property type="component" value="Unassembled WGS sequence"/>
</dbReference>
<gene>
    <name evidence="2" type="ORF">G4223_02275</name>
</gene>
<name>A0A7C9QRN2_9PROT</name>
<dbReference type="AlphaFoldDB" id="A0A7C9QRN2"/>
<keyword evidence="1" id="KW-0732">Signal</keyword>
<evidence type="ECO:0000313" key="3">
    <source>
        <dbReference type="Proteomes" id="UP000480684"/>
    </source>
</evidence>
<dbReference type="EMBL" id="JAAIYP010000007">
    <property type="protein sequence ID" value="NFV78940.1"/>
    <property type="molecule type" value="Genomic_DNA"/>
</dbReference>
<proteinExistence type="predicted"/>
<dbReference type="RefSeq" id="WP_163674418.1">
    <property type="nucleotide sequence ID" value="NZ_JAAIYP010000007.1"/>
</dbReference>
<keyword evidence="3" id="KW-1185">Reference proteome</keyword>
<protein>
    <submittedName>
        <fullName evidence="2">Uncharacterized protein</fullName>
    </submittedName>
</protein>
<accession>A0A7C9QRN2</accession>
<evidence type="ECO:0000256" key="1">
    <source>
        <dbReference type="SAM" id="SignalP"/>
    </source>
</evidence>
<sequence length="104" mass="11082">MKRTRLVTAIAALFMVVGFAAAAQDATTQTTPPVYGPGWRQTQMIQARQNGQLPPAMIAPRGPGMAYGPGYGMGRRAATNADGTLDTSRLPSWCPYRTAAPQTK</sequence>
<organism evidence="2 3">
    <name type="scientific">Magnetospirillum aberrantis SpK</name>
    <dbReference type="NCBI Taxonomy" id="908842"/>
    <lineage>
        <taxon>Bacteria</taxon>
        <taxon>Pseudomonadati</taxon>
        <taxon>Pseudomonadota</taxon>
        <taxon>Alphaproteobacteria</taxon>
        <taxon>Rhodospirillales</taxon>
        <taxon>Rhodospirillaceae</taxon>
        <taxon>Magnetospirillum</taxon>
    </lineage>
</organism>
<reference evidence="2 3" key="1">
    <citation type="submission" date="2020-02" db="EMBL/GenBank/DDBJ databases">
        <authorList>
            <person name="Dziuba M."/>
            <person name="Kuznetsov B."/>
            <person name="Mardanov A."/>
            <person name="Ravin N."/>
            <person name="Grouzdev D."/>
        </authorList>
    </citation>
    <scope>NUCLEOTIDE SEQUENCE [LARGE SCALE GENOMIC DNA]</scope>
    <source>
        <strain evidence="2 3">SpK</strain>
    </source>
</reference>
<comment type="caution">
    <text evidence="2">The sequence shown here is derived from an EMBL/GenBank/DDBJ whole genome shotgun (WGS) entry which is preliminary data.</text>
</comment>
<feature type="chain" id="PRO_5028884038" evidence="1">
    <location>
        <begin position="23"/>
        <end position="104"/>
    </location>
</feature>